<evidence type="ECO:0000256" key="3">
    <source>
        <dbReference type="ARBA" id="ARBA00022692"/>
    </source>
</evidence>
<feature type="transmembrane region" description="Helical" evidence="6">
    <location>
        <begin position="157"/>
        <end position="181"/>
    </location>
</feature>
<evidence type="ECO:0000256" key="1">
    <source>
        <dbReference type="ARBA" id="ARBA00004141"/>
    </source>
</evidence>
<keyword evidence="2" id="KW-0813">Transport</keyword>
<sequence length="305" mass="33662">MATSKKSIYSALLANLLIAITKFIAGGISNSAAMVSEGVHSLVDTVNELLLLLGLHKSKKQPDPQHPFGYGKELYFWSFIVSILIFGLGGGISIYQGVTHILHPEELGDPTINYIVLGLSIIFEGTSLIIAFKHFNKERGDTALWDAVIKSKDPSSFLVLFEDAAAVIGLIIVMICIYLGQKFKLPYLDGVASLLVGLLLVFVSAILARESRSLLMGEGISSETKKTITALIEKDSDVVKVMHILSTYQSPNEVVLMLIIAFEQDRDTENINIAIDRIRALVRKEFKLVRFVLVQPENLDHDTYL</sequence>
<dbReference type="NCBIfam" id="TIGR01297">
    <property type="entry name" value="CDF"/>
    <property type="match status" value="1"/>
</dbReference>
<feature type="transmembrane region" description="Helical" evidence="6">
    <location>
        <begin position="7"/>
        <end position="25"/>
    </location>
</feature>
<keyword evidence="3 6" id="KW-0812">Transmembrane</keyword>
<evidence type="ECO:0000256" key="6">
    <source>
        <dbReference type="SAM" id="Phobius"/>
    </source>
</evidence>
<proteinExistence type="predicted"/>
<evidence type="ECO:0000256" key="4">
    <source>
        <dbReference type="ARBA" id="ARBA00022989"/>
    </source>
</evidence>
<keyword evidence="5 6" id="KW-0472">Membrane</keyword>
<protein>
    <submittedName>
        <fullName evidence="8">Cation diffusion facilitator family transporter</fullName>
    </submittedName>
</protein>
<dbReference type="SUPFAM" id="SSF161111">
    <property type="entry name" value="Cation efflux protein transmembrane domain-like"/>
    <property type="match status" value="1"/>
</dbReference>
<dbReference type="Proteomes" id="UP000613193">
    <property type="component" value="Unassembled WGS sequence"/>
</dbReference>
<keyword evidence="4 6" id="KW-1133">Transmembrane helix</keyword>
<dbReference type="PANTHER" id="PTHR13414:SF9">
    <property type="entry name" value="PROTON-COUPLED ZINC ANTIPORTER SLC30A9, MITOCHONDRIAL"/>
    <property type="match status" value="1"/>
</dbReference>
<feature type="transmembrane region" description="Helical" evidence="6">
    <location>
        <begin position="115"/>
        <end position="136"/>
    </location>
</feature>
<dbReference type="GO" id="GO:0006829">
    <property type="term" value="P:zinc ion transport"/>
    <property type="evidence" value="ECO:0007669"/>
    <property type="project" value="InterPro"/>
</dbReference>
<dbReference type="Pfam" id="PF01545">
    <property type="entry name" value="Cation_efflux"/>
    <property type="match status" value="1"/>
</dbReference>
<comment type="subcellular location">
    <subcellularLocation>
        <location evidence="1">Membrane</location>
        <topology evidence="1">Multi-pass membrane protein</topology>
    </subcellularLocation>
</comment>
<feature type="domain" description="Cation efflux protein transmembrane" evidence="7">
    <location>
        <begin position="10"/>
        <end position="216"/>
    </location>
</feature>
<name>A0A934UN07_9SPHI</name>
<feature type="transmembrane region" description="Helical" evidence="6">
    <location>
        <begin position="74"/>
        <end position="95"/>
    </location>
</feature>
<keyword evidence="9" id="KW-1185">Reference proteome</keyword>
<dbReference type="InterPro" id="IPR027469">
    <property type="entry name" value="Cation_efflux_TMD_sf"/>
</dbReference>
<feature type="transmembrane region" description="Helical" evidence="6">
    <location>
        <begin position="187"/>
        <end position="208"/>
    </location>
</feature>
<dbReference type="InterPro" id="IPR002524">
    <property type="entry name" value="Cation_efflux"/>
</dbReference>
<gene>
    <name evidence="8" type="ORF">I5M19_08945</name>
</gene>
<dbReference type="InterPro" id="IPR058533">
    <property type="entry name" value="Cation_efflux_TM"/>
</dbReference>
<evidence type="ECO:0000313" key="9">
    <source>
        <dbReference type="Proteomes" id="UP000613193"/>
    </source>
</evidence>
<evidence type="ECO:0000256" key="5">
    <source>
        <dbReference type="ARBA" id="ARBA00023136"/>
    </source>
</evidence>
<dbReference type="GO" id="GO:0008324">
    <property type="term" value="F:monoatomic cation transmembrane transporter activity"/>
    <property type="evidence" value="ECO:0007669"/>
    <property type="project" value="InterPro"/>
</dbReference>
<dbReference type="AlphaFoldDB" id="A0A934UN07"/>
<dbReference type="EMBL" id="JAEHFW010000001">
    <property type="protein sequence ID" value="MBK0379432.1"/>
    <property type="molecule type" value="Genomic_DNA"/>
</dbReference>
<organism evidence="8 9">
    <name type="scientific">Mucilaginibacter segetis</name>
    <dbReference type="NCBI Taxonomy" id="2793071"/>
    <lineage>
        <taxon>Bacteria</taxon>
        <taxon>Pseudomonadati</taxon>
        <taxon>Bacteroidota</taxon>
        <taxon>Sphingobacteriia</taxon>
        <taxon>Sphingobacteriales</taxon>
        <taxon>Sphingobacteriaceae</taxon>
        <taxon>Mucilaginibacter</taxon>
    </lineage>
</organism>
<dbReference type="InterPro" id="IPR040177">
    <property type="entry name" value="SLC30A9"/>
</dbReference>
<evidence type="ECO:0000256" key="2">
    <source>
        <dbReference type="ARBA" id="ARBA00022448"/>
    </source>
</evidence>
<evidence type="ECO:0000259" key="7">
    <source>
        <dbReference type="Pfam" id="PF01545"/>
    </source>
</evidence>
<reference evidence="8" key="1">
    <citation type="submission" date="2020-12" db="EMBL/GenBank/DDBJ databases">
        <title>Bacterial novel species Mucilaginibacter sp. SD-g isolated from soil.</title>
        <authorList>
            <person name="Jung H.-Y."/>
        </authorList>
    </citation>
    <scope>NUCLEOTIDE SEQUENCE</scope>
    <source>
        <strain evidence="8">SD-g</strain>
    </source>
</reference>
<comment type="caution">
    <text evidence="8">The sequence shown here is derived from an EMBL/GenBank/DDBJ whole genome shotgun (WGS) entry which is preliminary data.</text>
</comment>
<dbReference type="RefSeq" id="WP_200065860.1">
    <property type="nucleotide sequence ID" value="NZ_JAEHFW010000001.1"/>
</dbReference>
<dbReference type="PANTHER" id="PTHR13414">
    <property type="entry name" value="HUEL-CATION TRANSPORTER"/>
    <property type="match status" value="1"/>
</dbReference>
<dbReference type="Gene3D" id="1.20.1510.10">
    <property type="entry name" value="Cation efflux protein transmembrane domain"/>
    <property type="match status" value="1"/>
</dbReference>
<accession>A0A934UN07</accession>
<dbReference type="GO" id="GO:0016020">
    <property type="term" value="C:membrane"/>
    <property type="evidence" value="ECO:0007669"/>
    <property type="project" value="UniProtKB-SubCell"/>
</dbReference>
<evidence type="ECO:0000313" key="8">
    <source>
        <dbReference type="EMBL" id="MBK0379432.1"/>
    </source>
</evidence>